<dbReference type="InterPro" id="IPR012337">
    <property type="entry name" value="RNaseH-like_sf"/>
</dbReference>
<evidence type="ECO:0000256" key="4">
    <source>
        <dbReference type="ARBA" id="ARBA00022759"/>
    </source>
</evidence>
<dbReference type="InterPro" id="IPR041373">
    <property type="entry name" value="RT_RNaseH"/>
</dbReference>
<dbReference type="GO" id="GO:0003676">
    <property type="term" value="F:nucleic acid binding"/>
    <property type="evidence" value="ECO:0007669"/>
    <property type="project" value="InterPro"/>
</dbReference>
<organism evidence="8 9">
    <name type="scientific">Lithospermum erythrorhizon</name>
    <name type="common">Purple gromwell</name>
    <name type="synonym">Lithospermum officinale var. erythrorhizon</name>
    <dbReference type="NCBI Taxonomy" id="34254"/>
    <lineage>
        <taxon>Eukaryota</taxon>
        <taxon>Viridiplantae</taxon>
        <taxon>Streptophyta</taxon>
        <taxon>Embryophyta</taxon>
        <taxon>Tracheophyta</taxon>
        <taxon>Spermatophyta</taxon>
        <taxon>Magnoliopsida</taxon>
        <taxon>eudicotyledons</taxon>
        <taxon>Gunneridae</taxon>
        <taxon>Pentapetalae</taxon>
        <taxon>asterids</taxon>
        <taxon>lamiids</taxon>
        <taxon>Boraginales</taxon>
        <taxon>Boraginaceae</taxon>
        <taxon>Boraginoideae</taxon>
        <taxon>Lithospermeae</taxon>
        <taxon>Lithospermum</taxon>
    </lineage>
</organism>
<dbReference type="Proteomes" id="UP001454036">
    <property type="component" value="Unassembled WGS sequence"/>
</dbReference>
<keyword evidence="9" id="KW-1185">Reference proteome</keyword>
<dbReference type="PROSITE" id="PS50994">
    <property type="entry name" value="INTEGRASE"/>
    <property type="match status" value="1"/>
</dbReference>
<evidence type="ECO:0000256" key="5">
    <source>
        <dbReference type="ARBA" id="ARBA00022801"/>
    </source>
</evidence>
<evidence type="ECO:0000256" key="1">
    <source>
        <dbReference type="ARBA" id="ARBA00022679"/>
    </source>
</evidence>
<keyword evidence="3" id="KW-0540">Nuclease</keyword>
<protein>
    <recommendedName>
        <fullName evidence="7">Integrase catalytic domain-containing protein</fullName>
    </recommendedName>
</protein>
<dbReference type="SUPFAM" id="SSF56672">
    <property type="entry name" value="DNA/RNA polymerases"/>
    <property type="match status" value="1"/>
</dbReference>
<dbReference type="InterPro" id="IPR043502">
    <property type="entry name" value="DNA/RNA_pol_sf"/>
</dbReference>
<dbReference type="PANTHER" id="PTHR48475">
    <property type="entry name" value="RIBONUCLEASE H"/>
    <property type="match status" value="1"/>
</dbReference>
<sequence length="551" mass="63496">MEPPKSYKKVQKPTGCLAALNRFISNSGERNLASFKTLRRMSQKKFTWDEENVAVSSMLIKEEEGTQRPIYYVSHVLRGAEERYNVIDKASFSLVISVRKLKAYFESHLIQVVTDQPLKRVLTIPALSGRLTTWAVELSEFELSYIPRINVKAQALVDFVIESTTRASPQALMRQIEEVADPKEFEWSLHVYGARNDKGAGPHGVTMEVKNKVLKRYHCKVVSLAQGFARIEFRHIPREETEEADRLSRLATTYYSELSEEVPIPFATWEVDLVGKLPKEKGGVEFAIVAVDYFRKWVEAVPLKKTRGEEVTHFLWKNILTRFGIPKILVSANGTQFEGQVVANFSEKFGIEHRFDPFYYLQSNGQVEVMNCIIFKGIKKNIFQSRKSGGSWVEELPTVLWSLRSISNQATGEAPFSLIYETETILAAEVGLPTYRQAGFHEERNDQRLLEALNFTDELRDQALYKILKYKQLLARIYNRRVKNRQFRIGDLVLRLFSTIHPKEQRKLSPKLEGPYRIKQILGPGTDELEDLDGKPIVRTWHTSKLCKYYM</sequence>
<dbReference type="Pfam" id="PF00665">
    <property type="entry name" value="rve"/>
    <property type="match status" value="1"/>
</dbReference>
<dbReference type="AlphaFoldDB" id="A0AAV3REV4"/>
<keyword evidence="6" id="KW-0695">RNA-directed DNA polymerase</keyword>
<dbReference type="GO" id="GO:0004519">
    <property type="term" value="F:endonuclease activity"/>
    <property type="evidence" value="ECO:0007669"/>
    <property type="project" value="UniProtKB-KW"/>
</dbReference>
<dbReference type="PANTHER" id="PTHR48475:SF2">
    <property type="entry name" value="RIBONUCLEASE H"/>
    <property type="match status" value="1"/>
</dbReference>
<keyword evidence="5" id="KW-0378">Hydrolase</keyword>
<dbReference type="Pfam" id="PF17917">
    <property type="entry name" value="RT_RNaseH"/>
    <property type="match status" value="1"/>
</dbReference>
<dbReference type="EMBL" id="BAABME010009296">
    <property type="protein sequence ID" value="GAA0174904.1"/>
    <property type="molecule type" value="Genomic_DNA"/>
</dbReference>
<evidence type="ECO:0000256" key="2">
    <source>
        <dbReference type="ARBA" id="ARBA00022695"/>
    </source>
</evidence>
<comment type="caution">
    <text evidence="8">The sequence shown here is derived from an EMBL/GenBank/DDBJ whole genome shotgun (WGS) entry which is preliminary data.</text>
</comment>
<name>A0AAV3REV4_LITER</name>
<accession>A0AAV3REV4</accession>
<evidence type="ECO:0000313" key="8">
    <source>
        <dbReference type="EMBL" id="GAA0174904.1"/>
    </source>
</evidence>
<dbReference type="Gene3D" id="3.30.420.10">
    <property type="entry name" value="Ribonuclease H-like superfamily/Ribonuclease H"/>
    <property type="match status" value="2"/>
</dbReference>
<gene>
    <name evidence="8" type="ORF">LIER_28192</name>
</gene>
<evidence type="ECO:0000256" key="6">
    <source>
        <dbReference type="ARBA" id="ARBA00022918"/>
    </source>
</evidence>
<dbReference type="GO" id="GO:0016787">
    <property type="term" value="F:hydrolase activity"/>
    <property type="evidence" value="ECO:0007669"/>
    <property type="project" value="UniProtKB-KW"/>
</dbReference>
<keyword evidence="4" id="KW-0255">Endonuclease</keyword>
<evidence type="ECO:0000256" key="3">
    <source>
        <dbReference type="ARBA" id="ARBA00022722"/>
    </source>
</evidence>
<evidence type="ECO:0000313" key="9">
    <source>
        <dbReference type="Proteomes" id="UP001454036"/>
    </source>
</evidence>
<dbReference type="GO" id="GO:0003964">
    <property type="term" value="F:RNA-directed DNA polymerase activity"/>
    <property type="evidence" value="ECO:0007669"/>
    <property type="project" value="UniProtKB-KW"/>
</dbReference>
<feature type="domain" description="Integrase catalytic" evidence="7">
    <location>
        <begin position="259"/>
        <end position="423"/>
    </location>
</feature>
<dbReference type="InterPro" id="IPR036397">
    <property type="entry name" value="RNaseH_sf"/>
</dbReference>
<keyword evidence="1" id="KW-0808">Transferase</keyword>
<dbReference type="InterPro" id="IPR001584">
    <property type="entry name" value="Integrase_cat-core"/>
</dbReference>
<evidence type="ECO:0000259" key="7">
    <source>
        <dbReference type="PROSITE" id="PS50994"/>
    </source>
</evidence>
<dbReference type="SUPFAM" id="SSF53098">
    <property type="entry name" value="Ribonuclease H-like"/>
    <property type="match status" value="1"/>
</dbReference>
<keyword evidence="2" id="KW-0548">Nucleotidyltransferase</keyword>
<dbReference type="GO" id="GO:0015074">
    <property type="term" value="P:DNA integration"/>
    <property type="evidence" value="ECO:0007669"/>
    <property type="project" value="InterPro"/>
</dbReference>
<proteinExistence type="predicted"/>
<reference evidence="8 9" key="1">
    <citation type="submission" date="2024-01" db="EMBL/GenBank/DDBJ databases">
        <title>The complete chloroplast genome sequence of Lithospermum erythrorhizon: insights into the phylogenetic relationship among Boraginaceae species and the maternal lineages of purple gromwells.</title>
        <authorList>
            <person name="Okada T."/>
            <person name="Watanabe K."/>
        </authorList>
    </citation>
    <scope>NUCLEOTIDE SEQUENCE [LARGE SCALE GENOMIC DNA]</scope>
</reference>